<dbReference type="EMBL" id="SDLV01000016">
    <property type="protein sequence ID" value="THV60728.1"/>
    <property type="molecule type" value="Genomic_DNA"/>
</dbReference>
<dbReference type="Proteomes" id="UP000306038">
    <property type="component" value="Unassembled WGS sequence"/>
</dbReference>
<gene>
    <name evidence="1" type="ORF">EK417_09075</name>
</gene>
<keyword evidence="2" id="KW-1185">Reference proteome</keyword>
<reference evidence="1 2" key="1">
    <citation type="submission" date="2019-01" db="EMBL/GenBank/DDBJ databases">
        <authorList>
            <person name="B I."/>
            <person name="Ch S."/>
            <person name="Ch V.R."/>
        </authorList>
    </citation>
    <scope>NUCLEOTIDE SEQUENCE [LARGE SCALE GENOMIC DNA]</scope>
    <source>
        <strain evidence="1 2">JC507</strain>
    </source>
</reference>
<dbReference type="RefSeq" id="WP_136521980.1">
    <property type="nucleotide sequence ID" value="NZ_SDLV01000016.1"/>
</dbReference>
<sequence length="105" mass="12804">MNTIKTFRALEWYTENYDNTKFEFEGEEYHNNEVIKDTYEYFNDTSWEEWMQFINAHLNEMGQNGFKIINFYINKGNIIKSGSLGRSKEWIFHREYTITVVFESK</sequence>
<comment type="caution">
    <text evidence="1">The sequence shown here is derived from an EMBL/GenBank/DDBJ whole genome shotgun (WGS) entry which is preliminary data.</text>
</comment>
<organism evidence="1 2">
    <name type="scientific">Chryseobacterium candidae</name>
    <dbReference type="NCBI Taxonomy" id="1978493"/>
    <lineage>
        <taxon>Bacteria</taxon>
        <taxon>Pseudomonadati</taxon>
        <taxon>Bacteroidota</taxon>
        <taxon>Flavobacteriia</taxon>
        <taxon>Flavobacteriales</taxon>
        <taxon>Weeksellaceae</taxon>
        <taxon>Chryseobacterium group</taxon>
        <taxon>Chryseobacterium</taxon>
    </lineage>
</organism>
<name>A0ABY2R829_9FLAO</name>
<proteinExistence type="predicted"/>
<evidence type="ECO:0000313" key="2">
    <source>
        <dbReference type="Proteomes" id="UP000306038"/>
    </source>
</evidence>
<protein>
    <submittedName>
        <fullName evidence="1">Uncharacterized protein</fullName>
    </submittedName>
</protein>
<accession>A0ABY2R829</accession>
<evidence type="ECO:0000313" key="1">
    <source>
        <dbReference type="EMBL" id="THV60728.1"/>
    </source>
</evidence>